<dbReference type="Proteomes" id="UP000294881">
    <property type="component" value="Unassembled WGS sequence"/>
</dbReference>
<accession>A0A4R2GFT7</accession>
<name>A0A4R2GFT7_9HYPH</name>
<evidence type="ECO:0000313" key="3">
    <source>
        <dbReference type="Proteomes" id="UP000294881"/>
    </source>
</evidence>
<organism evidence="2 3">
    <name type="scientific">Camelimonas lactis</name>
    <dbReference type="NCBI Taxonomy" id="659006"/>
    <lineage>
        <taxon>Bacteria</taxon>
        <taxon>Pseudomonadati</taxon>
        <taxon>Pseudomonadota</taxon>
        <taxon>Alphaproteobacteria</taxon>
        <taxon>Hyphomicrobiales</taxon>
        <taxon>Chelatococcaceae</taxon>
        <taxon>Camelimonas</taxon>
    </lineage>
</organism>
<sequence>MAKEQRRGNREIKKPKQEKSAPQPAGLFVSQDGGAANINTKRAKGKTRW</sequence>
<protein>
    <submittedName>
        <fullName evidence="2">Uncharacterized protein</fullName>
    </submittedName>
</protein>
<dbReference type="AlphaFoldDB" id="A0A4R2GFT7"/>
<reference evidence="2 3" key="1">
    <citation type="submission" date="2019-03" db="EMBL/GenBank/DDBJ databases">
        <title>Genomic Encyclopedia of Type Strains, Phase IV (KMG-IV): sequencing the most valuable type-strain genomes for metagenomic binning, comparative biology and taxonomic classification.</title>
        <authorList>
            <person name="Goeker M."/>
        </authorList>
    </citation>
    <scope>NUCLEOTIDE SEQUENCE [LARGE SCALE GENOMIC DNA]</scope>
    <source>
        <strain evidence="2 3">DSM 22958</strain>
    </source>
</reference>
<dbReference type="RefSeq" id="WP_165910084.1">
    <property type="nucleotide sequence ID" value="NZ_JBHUNN010000002.1"/>
</dbReference>
<dbReference type="EMBL" id="SLWL01000045">
    <property type="protein sequence ID" value="TCO06880.1"/>
    <property type="molecule type" value="Genomic_DNA"/>
</dbReference>
<feature type="compositionally biased region" description="Basic and acidic residues" evidence="1">
    <location>
        <begin position="1"/>
        <end position="19"/>
    </location>
</feature>
<feature type="region of interest" description="Disordered" evidence="1">
    <location>
        <begin position="1"/>
        <end position="49"/>
    </location>
</feature>
<comment type="caution">
    <text evidence="2">The sequence shown here is derived from an EMBL/GenBank/DDBJ whole genome shotgun (WGS) entry which is preliminary data.</text>
</comment>
<gene>
    <name evidence="2" type="ORF">EV666_1453</name>
</gene>
<proteinExistence type="predicted"/>
<evidence type="ECO:0000313" key="2">
    <source>
        <dbReference type="EMBL" id="TCO06880.1"/>
    </source>
</evidence>
<evidence type="ECO:0000256" key="1">
    <source>
        <dbReference type="SAM" id="MobiDB-lite"/>
    </source>
</evidence>
<keyword evidence="3" id="KW-1185">Reference proteome</keyword>